<keyword evidence="2" id="KW-1185">Reference proteome</keyword>
<gene>
    <name evidence="1" type="ORF">BV22DRAFT_1094756</name>
</gene>
<proteinExistence type="predicted"/>
<protein>
    <submittedName>
        <fullName evidence="1">Uncharacterized protein</fullName>
    </submittedName>
</protein>
<evidence type="ECO:0000313" key="2">
    <source>
        <dbReference type="Proteomes" id="UP000790709"/>
    </source>
</evidence>
<organism evidence="1 2">
    <name type="scientific">Leucogyrophana mollusca</name>
    <dbReference type="NCBI Taxonomy" id="85980"/>
    <lineage>
        <taxon>Eukaryota</taxon>
        <taxon>Fungi</taxon>
        <taxon>Dikarya</taxon>
        <taxon>Basidiomycota</taxon>
        <taxon>Agaricomycotina</taxon>
        <taxon>Agaricomycetes</taxon>
        <taxon>Agaricomycetidae</taxon>
        <taxon>Boletales</taxon>
        <taxon>Boletales incertae sedis</taxon>
        <taxon>Leucogyrophana</taxon>
    </lineage>
</organism>
<sequence length="404" mass="44947">MGDPVDQLLSPAYHHLHYHRQYQNTDIYIDHNLDNNYYHNSQNPSPGPSSPAATTHRNSPVDDLFLHQHIHNPQPHAGHAHQPSPDIDSSHQHTPTHDDQGVDEEPLYVNAKQYFRILKRRVARARLEEVHRLSRQRKPYLHESRHKHAMRRPRGPGGRFLTAEEIAAQKSSQMGADGAHDDELDESPGGMDLDKHDQEQLSPPVVIDSVASHHREEPPVAPTTHHQPLQPHLLHNRDPFVRPSAGHNSDAVNLVNTGYHSTAHNNPSSSSISPQLSHAYSDSRGSSSAHVPTPGSTQPSPLPTNPQPSSLPTRTHVPLHQHPNKGTTNTSPITLRSPYPAVQMHHVPHPHAHARHHHSQLNFSEGLYPTDDAVQGSTTDLQRRAEEMLHYPTQSAGHLPGSGS</sequence>
<reference evidence="1" key="1">
    <citation type="journal article" date="2021" name="New Phytol.">
        <title>Evolutionary innovations through gain and loss of genes in the ectomycorrhizal Boletales.</title>
        <authorList>
            <person name="Wu G."/>
            <person name="Miyauchi S."/>
            <person name="Morin E."/>
            <person name="Kuo A."/>
            <person name="Drula E."/>
            <person name="Varga T."/>
            <person name="Kohler A."/>
            <person name="Feng B."/>
            <person name="Cao Y."/>
            <person name="Lipzen A."/>
            <person name="Daum C."/>
            <person name="Hundley H."/>
            <person name="Pangilinan J."/>
            <person name="Johnson J."/>
            <person name="Barry K."/>
            <person name="LaButti K."/>
            <person name="Ng V."/>
            <person name="Ahrendt S."/>
            <person name="Min B."/>
            <person name="Choi I.G."/>
            <person name="Park H."/>
            <person name="Plett J.M."/>
            <person name="Magnuson J."/>
            <person name="Spatafora J.W."/>
            <person name="Nagy L.G."/>
            <person name="Henrissat B."/>
            <person name="Grigoriev I.V."/>
            <person name="Yang Z.L."/>
            <person name="Xu J."/>
            <person name="Martin F.M."/>
        </authorList>
    </citation>
    <scope>NUCLEOTIDE SEQUENCE</scope>
    <source>
        <strain evidence="1">KUC20120723A-06</strain>
    </source>
</reference>
<evidence type="ECO:0000313" key="1">
    <source>
        <dbReference type="EMBL" id="KAH7922379.1"/>
    </source>
</evidence>
<name>A0ACB8B9V3_9AGAM</name>
<dbReference type="EMBL" id="MU266487">
    <property type="protein sequence ID" value="KAH7922379.1"/>
    <property type="molecule type" value="Genomic_DNA"/>
</dbReference>
<comment type="caution">
    <text evidence="1">The sequence shown here is derived from an EMBL/GenBank/DDBJ whole genome shotgun (WGS) entry which is preliminary data.</text>
</comment>
<accession>A0ACB8B9V3</accession>
<dbReference type="Proteomes" id="UP000790709">
    <property type="component" value="Unassembled WGS sequence"/>
</dbReference>